<accession>A0ABV8S8R2</accession>
<dbReference type="SUPFAM" id="SSF53335">
    <property type="entry name" value="S-adenosyl-L-methionine-dependent methyltransferases"/>
    <property type="match status" value="1"/>
</dbReference>
<organism evidence="1 2">
    <name type="scientific">Cohnella boryungensis</name>
    <dbReference type="NCBI Taxonomy" id="768479"/>
    <lineage>
        <taxon>Bacteria</taxon>
        <taxon>Bacillati</taxon>
        <taxon>Bacillota</taxon>
        <taxon>Bacilli</taxon>
        <taxon>Bacillales</taxon>
        <taxon>Paenibacillaceae</taxon>
        <taxon>Cohnella</taxon>
    </lineage>
</organism>
<dbReference type="Proteomes" id="UP001595755">
    <property type="component" value="Unassembled WGS sequence"/>
</dbReference>
<reference evidence="2" key="1">
    <citation type="journal article" date="2019" name="Int. J. Syst. Evol. Microbiol.">
        <title>The Global Catalogue of Microorganisms (GCM) 10K type strain sequencing project: providing services to taxonomists for standard genome sequencing and annotation.</title>
        <authorList>
            <consortium name="The Broad Institute Genomics Platform"/>
            <consortium name="The Broad Institute Genome Sequencing Center for Infectious Disease"/>
            <person name="Wu L."/>
            <person name="Ma J."/>
        </authorList>
    </citation>
    <scope>NUCLEOTIDE SEQUENCE [LARGE SCALE GENOMIC DNA]</scope>
    <source>
        <strain evidence="2">CGMCC 4.1641</strain>
    </source>
</reference>
<dbReference type="EC" id="2.1.1.-" evidence="1"/>
<proteinExistence type="predicted"/>
<dbReference type="InterPro" id="IPR029063">
    <property type="entry name" value="SAM-dependent_MTases_sf"/>
</dbReference>
<name>A0ABV8S8R2_9BACL</name>
<sequence length="400" mass="44944">MRTESFSIIPIVPEEYDTTHADKVDWSRLNSEMSDQERKFVNGLIRYFRPQSLLEVGVSQGGGSVNLLNSIIDQPQAGLTSIDRMEVYYGDGVTPVGNDVSKTFPDLPEGKWNLIKGKDPSEVMEMLGQWYDFAVIDTAHLHPIESLNFLCVLPYLKDGAIVVLHDISVFYYGGDNGNNNGRSLATRILMTALTGEKIFPQRKTTAYVSNNELVHNIVAVQINADTRKQIGDLFQSLYTPWETYPGEDIRSVKNLLSKHYPIPLMEDFRQAARLNAAWVLSGRRTFSLERLTGAVQALQNKKAMFYGAGQNMHSILDLCEAGDVKFEFPIWDANARRIGEIYGHPVVEPNFEEQVPEGSTAIITIGSKIISSDVRKTLEYSGWTVIEGMDELFDYRNLSS</sequence>
<dbReference type="Pfam" id="PF13578">
    <property type="entry name" value="Methyltransf_24"/>
    <property type="match status" value="1"/>
</dbReference>
<comment type="caution">
    <text evidence="1">The sequence shown here is derived from an EMBL/GenBank/DDBJ whole genome shotgun (WGS) entry which is preliminary data.</text>
</comment>
<gene>
    <name evidence="1" type="ORF">ACFO1S_08145</name>
</gene>
<dbReference type="EMBL" id="JBHSED010000013">
    <property type="protein sequence ID" value="MFC4303420.1"/>
    <property type="molecule type" value="Genomic_DNA"/>
</dbReference>
<keyword evidence="1" id="KW-0808">Transferase</keyword>
<protein>
    <submittedName>
        <fullName evidence="1">Class I SAM-dependent methyltransferase</fullName>
        <ecNumber evidence="1">2.1.1.-</ecNumber>
    </submittedName>
</protein>
<keyword evidence="1" id="KW-0489">Methyltransferase</keyword>
<evidence type="ECO:0000313" key="1">
    <source>
        <dbReference type="EMBL" id="MFC4303420.1"/>
    </source>
</evidence>
<dbReference type="GO" id="GO:0032259">
    <property type="term" value="P:methylation"/>
    <property type="evidence" value="ECO:0007669"/>
    <property type="project" value="UniProtKB-KW"/>
</dbReference>
<dbReference type="GO" id="GO:0008168">
    <property type="term" value="F:methyltransferase activity"/>
    <property type="evidence" value="ECO:0007669"/>
    <property type="project" value="UniProtKB-KW"/>
</dbReference>
<evidence type="ECO:0000313" key="2">
    <source>
        <dbReference type="Proteomes" id="UP001595755"/>
    </source>
</evidence>
<keyword evidence="2" id="KW-1185">Reference proteome</keyword>
<dbReference type="RefSeq" id="WP_204602859.1">
    <property type="nucleotide sequence ID" value="NZ_JBHSED010000013.1"/>
</dbReference>
<dbReference type="Gene3D" id="3.40.50.150">
    <property type="entry name" value="Vaccinia Virus protein VP39"/>
    <property type="match status" value="1"/>
</dbReference>